<evidence type="ECO:0000313" key="1">
    <source>
        <dbReference type="EMBL" id="CRK95903.1"/>
    </source>
</evidence>
<sequence>MKSLIVEPLRHSSSSALSRISLQEKFLDTFAYILITAVKKVITAIRQTLFNFSVNQVTLLELSEIVYILATNYKRQGGH</sequence>
<accession>A0A1J1I6F8</accession>
<gene>
    <name evidence="1" type="ORF">CLUMA_CG009349</name>
</gene>
<proteinExistence type="predicted"/>
<dbReference type="Proteomes" id="UP000183832">
    <property type="component" value="Unassembled WGS sequence"/>
</dbReference>
<reference evidence="1 2" key="1">
    <citation type="submission" date="2015-04" db="EMBL/GenBank/DDBJ databases">
        <authorList>
            <person name="Syromyatnikov M.Y."/>
            <person name="Popov V.N."/>
        </authorList>
    </citation>
    <scope>NUCLEOTIDE SEQUENCE [LARGE SCALE GENOMIC DNA]</scope>
</reference>
<evidence type="ECO:0000313" key="2">
    <source>
        <dbReference type="Proteomes" id="UP000183832"/>
    </source>
</evidence>
<name>A0A1J1I6F8_9DIPT</name>
<dbReference type="AlphaFoldDB" id="A0A1J1I6F8"/>
<protein>
    <submittedName>
        <fullName evidence="1">CLUMA_CG009349, isoform A</fullName>
    </submittedName>
</protein>
<keyword evidence="2" id="KW-1185">Reference proteome</keyword>
<dbReference type="EMBL" id="CVRI01000043">
    <property type="protein sequence ID" value="CRK95903.1"/>
    <property type="molecule type" value="Genomic_DNA"/>
</dbReference>
<organism evidence="1 2">
    <name type="scientific">Clunio marinus</name>
    <dbReference type="NCBI Taxonomy" id="568069"/>
    <lineage>
        <taxon>Eukaryota</taxon>
        <taxon>Metazoa</taxon>
        <taxon>Ecdysozoa</taxon>
        <taxon>Arthropoda</taxon>
        <taxon>Hexapoda</taxon>
        <taxon>Insecta</taxon>
        <taxon>Pterygota</taxon>
        <taxon>Neoptera</taxon>
        <taxon>Endopterygota</taxon>
        <taxon>Diptera</taxon>
        <taxon>Nematocera</taxon>
        <taxon>Chironomoidea</taxon>
        <taxon>Chironomidae</taxon>
        <taxon>Clunio</taxon>
    </lineage>
</organism>